<dbReference type="InterPro" id="IPR051257">
    <property type="entry name" value="Diverse_CBS-Domain"/>
</dbReference>
<reference evidence="6" key="1">
    <citation type="submission" date="2016-11" db="EMBL/GenBank/DDBJ databases">
        <authorList>
            <person name="Varghese N."/>
            <person name="Submissions S."/>
        </authorList>
    </citation>
    <scope>NUCLEOTIDE SEQUENCE [LARGE SCALE GENOMIC DNA]</scope>
    <source>
        <strain evidence="6">DSM 15807</strain>
    </source>
</reference>
<keyword evidence="6" id="KW-1185">Reference proteome</keyword>
<dbReference type="InterPro" id="IPR045865">
    <property type="entry name" value="ACT-like_dom_sf"/>
</dbReference>
<gene>
    <name evidence="5" type="ORF">SAMN02745199_0074</name>
</gene>
<dbReference type="Gene3D" id="3.90.1280.20">
    <property type="match status" value="2"/>
</dbReference>
<dbReference type="Pfam" id="PF22190">
    <property type="entry name" value="TTHA0829-like_ACT"/>
    <property type="match status" value="1"/>
</dbReference>
<dbReference type="Proteomes" id="UP000242592">
    <property type="component" value="Unassembled WGS sequence"/>
</dbReference>
<proteinExistence type="predicted"/>
<protein>
    <submittedName>
        <fullName evidence="5">Acetoin utilization protein AcuB</fullName>
    </submittedName>
</protein>
<dbReference type="SUPFAM" id="SSF55021">
    <property type="entry name" value="ACT-like"/>
    <property type="match status" value="1"/>
</dbReference>
<dbReference type="PROSITE" id="PS51671">
    <property type="entry name" value="ACT"/>
    <property type="match status" value="1"/>
</dbReference>
<evidence type="ECO:0000259" key="3">
    <source>
        <dbReference type="PROSITE" id="PS51371"/>
    </source>
</evidence>
<dbReference type="Pfam" id="PF00571">
    <property type="entry name" value="CBS"/>
    <property type="match status" value="2"/>
</dbReference>
<evidence type="ECO:0000256" key="2">
    <source>
        <dbReference type="PROSITE-ProRule" id="PRU00703"/>
    </source>
</evidence>
<feature type="domain" description="CBS" evidence="3">
    <location>
        <begin position="7"/>
        <end position="65"/>
    </location>
</feature>
<dbReference type="SMART" id="SM00116">
    <property type="entry name" value="CBS"/>
    <property type="match status" value="2"/>
</dbReference>
<feature type="domain" description="CBS" evidence="3">
    <location>
        <begin position="66"/>
        <end position="124"/>
    </location>
</feature>
<feature type="domain" description="ACT" evidence="4">
    <location>
        <begin position="128"/>
        <end position="200"/>
    </location>
</feature>
<dbReference type="SUPFAM" id="SSF54631">
    <property type="entry name" value="CBS-domain pair"/>
    <property type="match status" value="1"/>
</dbReference>
<dbReference type="InterPro" id="IPR046342">
    <property type="entry name" value="CBS_dom_sf"/>
</dbReference>
<accession>A0A1M5QRD7</accession>
<sequence>MNVKKWVITYFPTIKVNQNVGEALRKMREYACDYCIVLDENDKFEGVLYKSSIRDSELEESVNNYVTFPDFYVVEDSNVEEAALMLIENRDQILPVVNNNAEVIGILTVQEVLEAFTELSAMDEPGTRIILELPDKPGELKRVIDVLANNKMNILSILTLKDDGKRQVSIKVQCDDPETIANLLEIYEIHYTSIIEEEGF</sequence>
<evidence type="ECO:0000313" key="6">
    <source>
        <dbReference type="Proteomes" id="UP000242592"/>
    </source>
</evidence>
<dbReference type="InterPro" id="IPR002912">
    <property type="entry name" value="ACT_dom"/>
</dbReference>
<dbReference type="PROSITE" id="PS51371">
    <property type="entry name" value="CBS"/>
    <property type="match status" value="2"/>
</dbReference>
<dbReference type="PANTHER" id="PTHR43080:SF2">
    <property type="entry name" value="CBS DOMAIN-CONTAINING PROTEIN"/>
    <property type="match status" value="1"/>
</dbReference>
<dbReference type="Gene3D" id="3.30.2130.10">
    <property type="entry name" value="VC0802-like"/>
    <property type="match status" value="1"/>
</dbReference>
<evidence type="ECO:0000313" key="5">
    <source>
        <dbReference type="EMBL" id="SHH16143.1"/>
    </source>
</evidence>
<dbReference type="PANTHER" id="PTHR43080">
    <property type="entry name" value="CBS DOMAIN-CONTAINING PROTEIN CBSX3, MITOCHONDRIAL"/>
    <property type="match status" value="1"/>
</dbReference>
<name>A0A1M5QRD7_9BACT</name>
<organism evidence="5 6">
    <name type="scientific">Thermosipho atlanticus DSM 15807</name>
    <dbReference type="NCBI Taxonomy" id="1123380"/>
    <lineage>
        <taxon>Bacteria</taxon>
        <taxon>Thermotogati</taxon>
        <taxon>Thermotogota</taxon>
        <taxon>Thermotogae</taxon>
        <taxon>Thermotogales</taxon>
        <taxon>Fervidobacteriaceae</taxon>
        <taxon>Thermosipho</taxon>
    </lineage>
</organism>
<keyword evidence="1 2" id="KW-0129">CBS domain</keyword>
<dbReference type="EMBL" id="FQXN01000001">
    <property type="protein sequence ID" value="SHH16143.1"/>
    <property type="molecule type" value="Genomic_DNA"/>
</dbReference>
<dbReference type="AlphaFoldDB" id="A0A1M5QRD7"/>
<evidence type="ECO:0000256" key="1">
    <source>
        <dbReference type="ARBA" id="ARBA00023122"/>
    </source>
</evidence>
<dbReference type="InterPro" id="IPR000644">
    <property type="entry name" value="CBS_dom"/>
</dbReference>
<evidence type="ECO:0000259" key="4">
    <source>
        <dbReference type="PROSITE" id="PS51671"/>
    </source>
</evidence>
<dbReference type="RefSeq" id="WP_073070891.1">
    <property type="nucleotide sequence ID" value="NZ_FQXN01000001.1"/>
</dbReference>
<dbReference type="OrthoDB" id="44906at2"/>
<dbReference type="STRING" id="1123380.SAMN02745199_0074"/>